<keyword evidence="3" id="KW-1185">Reference proteome</keyword>
<organism evidence="2 3">
    <name type="scientific">Hymenobacter arizonensis</name>
    <name type="common">Siccationidurans arizonensis</name>
    <dbReference type="NCBI Taxonomy" id="1227077"/>
    <lineage>
        <taxon>Bacteria</taxon>
        <taxon>Pseudomonadati</taxon>
        <taxon>Bacteroidota</taxon>
        <taxon>Cytophagia</taxon>
        <taxon>Cytophagales</taxon>
        <taxon>Hymenobacteraceae</taxon>
        <taxon>Hymenobacter</taxon>
    </lineage>
</organism>
<accession>A0A1I6BCT5</accession>
<gene>
    <name evidence="2" type="ORF">SAMN04515668_4353</name>
</gene>
<dbReference type="OrthoDB" id="9883312at2"/>
<evidence type="ECO:0000313" key="3">
    <source>
        <dbReference type="Proteomes" id="UP000199029"/>
    </source>
</evidence>
<dbReference type="RefSeq" id="WP_092678238.1">
    <property type="nucleotide sequence ID" value="NZ_FOXS01000008.1"/>
</dbReference>
<dbReference type="EMBL" id="FOXS01000008">
    <property type="protein sequence ID" value="SFQ78704.1"/>
    <property type="molecule type" value="Genomic_DNA"/>
</dbReference>
<dbReference type="STRING" id="1227077.SAMN04515668_4353"/>
<proteinExistence type="predicted"/>
<keyword evidence="1" id="KW-0732">Signal</keyword>
<feature type="signal peptide" evidence="1">
    <location>
        <begin position="1"/>
        <end position="20"/>
    </location>
</feature>
<feature type="chain" id="PRO_5011619132" evidence="1">
    <location>
        <begin position="21"/>
        <end position="169"/>
    </location>
</feature>
<reference evidence="3" key="1">
    <citation type="submission" date="2016-10" db="EMBL/GenBank/DDBJ databases">
        <authorList>
            <person name="Varghese N."/>
            <person name="Submissions S."/>
        </authorList>
    </citation>
    <scope>NUCLEOTIDE SEQUENCE [LARGE SCALE GENOMIC DNA]</scope>
    <source>
        <strain evidence="3">OR362-8,ATCC BAA-1266,JCM 13504</strain>
    </source>
</reference>
<name>A0A1I6BCT5_HYMAR</name>
<dbReference type="Proteomes" id="UP000199029">
    <property type="component" value="Unassembled WGS sequence"/>
</dbReference>
<protein>
    <submittedName>
        <fullName evidence="2">Uncharacterized protein</fullName>
    </submittedName>
</protein>
<evidence type="ECO:0000313" key="2">
    <source>
        <dbReference type="EMBL" id="SFQ78704.1"/>
    </source>
</evidence>
<sequence>MVAAPLANVLLCLVLLPLAAAGQATGPSLRAVKARYDAKRHRVALTCQLINGDSAQTFYKPTTWDYCARLSFLRLQDVKTRMTVSYFPCTYVADLDHVPLTAANTVVLGPKAAYAFTQYVKASHLRPGLVRGHTYTVYFSLSHQYLCGGRDCRAFQGSLRSNPVTLTIP</sequence>
<dbReference type="AlphaFoldDB" id="A0A1I6BCT5"/>
<evidence type="ECO:0000256" key="1">
    <source>
        <dbReference type="SAM" id="SignalP"/>
    </source>
</evidence>